<proteinExistence type="predicted"/>
<evidence type="ECO:0000259" key="4">
    <source>
        <dbReference type="Pfam" id="PF00589"/>
    </source>
</evidence>
<dbReference type="Pfam" id="PF00589">
    <property type="entry name" value="Phage_integrase"/>
    <property type="match status" value="1"/>
</dbReference>
<accession>A0A9P6YRH3</accession>
<evidence type="ECO:0000256" key="2">
    <source>
        <dbReference type="ARBA" id="ARBA00023172"/>
    </source>
</evidence>
<sequence length="434" mass="49364">MQEILQLHAGSGSNRNRCTPTEMAETGSILLSPLEDDPKSTSINQDLKTEESNLDNTGVADPALVPHDSEDDTTRCSSTLPTQVPEINRLAIIRGARNKQGLNTEEANYLERSIRDSTARAYDNGWLKWVTWCKENQANYDAYDVDNVLKFLVAHQNYSTQHLNTLRSSVASVFRYPHPDKPPIASNLKIQDFFAAKRRKTVKVPSIVQMETWDTDILVQYIKQNWRVNENLTLEELQLKTMALLCLTTMARSRSDMGRLRKEDVIFRYDQNKKIKGAILHFREAKETQVKSVTLGVIEDEEMCPVVTSLYFVQRTTVLRACLPKDHTLFLAYINEGSKTTSIRPSTLSNWMKRLMQQAGITTEYKVHSIRAAASTKAIEKGNSIQEVKKHANWSLNTNTFETFYYKPSSAKSTSTKITVVNIVIFYKISVVLK</sequence>
<dbReference type="Gene3D" id="1.10.150.130">
    <property type="match status" value="1"/>
</dbReference>
<dbReference type="GO" id="GO:0006310">
    <property type="term" value="P:DNA recombination"/>
    <property type="evidence" value="ECO:0007669"/>
    <property type="project" value="UniProtKB-KW"/>
</dbReference>
<feature type="region of interest" description="Disordered" evidence="3">
    <location>
        <begin position="49"/>
        <end position="79"/>
    </location>
</feature>
<protein>
    <recommendedName>
        <fullName evidence="4">Tyr recombinase domain-containing protein</fullName>
    </recommendedName>
</protein>
<keyword evidence="2" id="KW-0233">DNA recombination</keyword>
<evidence type="ECO:0000256" key="3">
    <source>
        <dbReference type="SAM" id="MobiDB-lite"/>
    </source>
</evidence>
<evidence type="ECO:0000256" key="1">
    <source>
        <dbReference type="ARBA" id="ARBA00023125"/>
    </source>
</evidence>
<dbReference type="AlphaFoldDB" id="A0A9P6YRH3"/>
<feature type="domain" description="Tyr recombinase" evidence="4">
    <location>
        <begin position="235"/>
        <end position="400"/>
    </location>
</feature>
<dbReference type="SUPFAM" id="SSF56349">
    <property type="entry name" value="DNA breaking-rejoining enzymes"/>
    <property type="match status" value="1"/>
</dbReference>
<dbReference type="PANTHER" id="PTHR35617">
    <property type="entry name" value="PHAGE_INTEGRASE DOMAIN-CONTAINING PROTEIN"/>
    <property type="match status" value="1"/>
</dbReference>
<dbReference type="EMBL" id="JAANIU010003628">
    <property type="protein sequence ID" value="KAG1561175.1"/>
    <property type="molecule type" value="Genomic_DNA"/>
</dbReference>
<evidence type="ECO:0000313" key="5">
    <source>
        <dbReference type="EMBL" id="KAG1561175.1"/>
    </source>
</evidence>
<dbReference type="GO" id="GO:0015074">
    <property type="term" value="P:DNA integration"/>
    <property type="evidence" value="ECO:0007669"/>
    <property type="project" value="InterPro"/>
</dbReference>
<dbReference type="Proteomes" id="UP000740926">
    <property type="component" value="Unassembled WGS sequence"/>
</dbReference>
<keyword evidence="1" id="KW-0238">DNA-binding</keyword>
<feature type="region of interest" description="Disordered" evidence="3">
    <location>
        <begin position="1"/>
        <end position="20"/>
    </location>
</feature>
<reference evidence="5 6" key="1">
    <citation type="journal article" date="2020" name="Microb. Genom.">
        <title>Genetic diversity of clinical and environmental Mucorales isolates obtained from an investigation of mucormycosis cases among solid organ transplant recipients.</title>
        <authorList>
            <person name="Nguyen M.H."/>
            <person name="Kaul D."/>
            <person name="Muto C."/>
            <person name="Cheng S.J."/>
            <person name="Richter R.A."/>
            <person name="Bruno V.M."/>
            <person name="Liu G."/>
            <person name="Beyhan S."/>
            <person name="Sundermann A.J."/>
            <person name="Mounaud S."/>
            <person name="Pasculle A.W."/>
            <person name="Nierman W.C."/>
            <person name="Driscoll E."/>
            <person name="Cumbie R."/>
            <person name="Clancy C.J."/>
            <person name="Dupont C.L."/>
        </authorList>
    </citation>
    <scope>NUCLEOTIDE SEQUENCE [LARGE SCALE GENOMIC DNA]</scope>
    <source>
        <strain evidence="5 6">GL24</strain>
    </source>
</reference>
<evidence type="ECO:0000313" key="6">
    <source>
        <dbReference type="Proteomes" id="UP000740926"/>
    </source>
</evidence>
<dbReference type="InterPro" id="IPR011010">
    <property type="entry name" value="DNA_brk_join_enz"/>
</dbReference>
<name>A0A9P6YRH3_9FUNG</name>
<dbReference type="InterPro" id="IPR002104">
    <property type="entry name" value="Integrase_catalytic"/>
</dbReference>
<dbReference type="InterPro" id="IPR010998">
    <property type="entry name" value="Integrase_recombinase_N"/>
</dbReference>
<gene>
    <name evidence="5" type="ORF">G6F50_012227</name>
</gene>
<keyword evidence="6" id="KW-1185">Reference proteome</keyword>
<organism evidence="5 6">
    <name type="scientific">Rhizopus delemar</name>
    <dbReference type="NCBI Taxonomy" id="936053"/>
    <lineage>
        <taxon>Eukaryota</taxon>
        <taxon>Fungi</taxon>
        <taxon>Fungi incertae sedis</taxon>
        <taxon>Mucoromycota</taxon>
        <taxon>Mucoromycotina</taxon>
        <taxon>Mucoromycetes</taxon>
        <taxon>Mucorales</taxon>
        <taxon>Mucorineae</taxon>
        <taxon>Rhizopodaceae</taxon>
        <taxon>Rhizopus</taxon>
    </lineage>
</organism>
<dbReference type="InterPro" id="IPR013762">
    <property type="entry name" value="Integrase-like_cat_sf"/>
</dbReference>
<dbReference type="GO" id="GO:0003677">
    <property type="term" value="F:DNA binding"/>
    <property type="evidence" value="ECO:0007669"/>
    <property type="project" value="UniProtKB-KW"/>
</dbReference>
<dbReference type="PANTHER" id="PTHR35617:SF3">
    <property type="entry name" value="CORE-BINDING (CB) DOMAIN-CONTAINING PROTEIN"/>
    <property type="match status" value="1"/>
</dbReference>
<dbReference type="Gene3D" id="1.10.443.10">
    <property type="entry name" value="Intergrase catalytic core"/>
    <property type="match status" value="1"/>
</dbReference>
<comment type="caution">
    <text evidence="5">The sequence shown here is derived from an EMBL/GenBank/DDBJ whole genome shotgun (WGS) entry which is preliminary data.</text>
</comment>
<dbReference type="SUPFAM" id="SSF47823">
    <property type="entry name" value="lambda integrase-like, N-terminal domain"/>
    <property type="match status" value="1"/>
</dbReference>